<dbReference type="Proteomes" id="UP000235145">
    <property type="component" value="Unassembled WGS sequence"/>
</dbReference>
<dbReference type="InterPro" id="IPR043128">
    <property type="entry name" value="Rev_trsase/Diguanyl_cyclase"/>
</dbReference>
<organism evidence="3 4">
    <name type="scientific">Lactuca sativa</name>
    <name type="common">Garden lettuce</name>
    <dbReference type="NCBI Taxonomy" id="4236"/>
    <lineage>
        <taxon>Eukaryota</taxon>
        <taxon>Viridiplantae</taxon>
        <taxon>Streptophyta</taxon>
        <taxon>Embryophyta</taxon>
        <taxon>Tracheophyta</taxon>
        <taxon>Spermatophyta</taxon>
        <taxon>Magnoliopsida</taxon>
        <taxon>eudicotyledons</taxon>
        <taxon>Gunneridae</taxon>
        <taxon>Pentapetalae</taxon>
        <taxon>asterids</taxon>
        <taxon>campanulids</taxon>
        <taxon>Asterales</taxon>
        <taxon>Asteraceae</taxon>
        <taxon>Cichorioideae</taxon>
        <taxon>Cichorieae</taxon>
        <taxon>Lactucinae</taxon>
        <taxon>Lactuca</taxon>
    </lineage>
</organism>
<name>A0A9R1VX53_LACSA</name>
<sequence length="455" mass="52271">MERKPQTHHRKTSRFHKAQHMALGHNPLASHADQSRQTTKKNNFDRVCGHPPLCRTQHHTRKDGPDQTWGNPINNSRDRKVQNYRRTSHSPRHLTKRVAMLEVMQPAEIAQKTKRERVETENEKEVINEEYSDQSISIGRNLPERTRGKLVSLLRRYKHVFAWTPTDMVGMDRKVIEHKLMIKLGTKEVKQKKSVQGGDRNRAINAEVAKQTRAGILREAVFPTWIANPFMVKKHDGSWRMCIDYSELNKACAKDCYPLLEIDQKVDSLQGVTYKRLVDSIFVKQIGRNIEVYVDDLVIKSPNETKLVEDIEETFKTLEKARIKLNLGKCTFGVEEGKLTTLSRFISKSANKVMPLFHTLKGCIEKSNFQWTASSGGSSLANQRSLSQTAHTGQPYPGKNITDILIDFGRSHFICAGCRKRRRTKTSLLRQSGITGSRTQLPYSRKVCPRNHLRR</sequence>
<keyword evidence="4" id="KW-1185">Reference proteome</keyword>
<feature type="region of interest" description="Disordered" evidence="1">
    <location>
        <begin position="26"/>
        <end position="45"/>
    </location>
</feature>
<feature type="domain" description="Reverse transcriptase" evidence="2">
    <location>
        <begin position="273"/>
        <end position="334"/>
    </location>
</feature>
<comment type="caution">
    <text evidence="3">The sequence shown here is derived from an EMBL/GenBank/DDBJ whole genome shotgun (WGS) entry which is preliminary data.</text>
</comment>
<dbReference type="Gene3D" id="3.30.70.270">
    <property type="match status" value="1"/>
</dbReference>
<dbReference type="PANTHER" id="PTHR24559">
    <property type="entry name" value="TRANSPOSON TY3-I GAG-POL POLYPROTEIN"/>
    <property type="match status" value="1"/>
</dbReference>
<feature type="region of interest" description="Disordered" evidence="1">
    <location>
        <begin position="51"/>
        <end position="77"/>
    </location>
</feature>
<evidence type="ECO:0000256" key="1">
    <source>
        <dbReference type="SAM" id="MobiDB-lite"/>
    </source>
</evidence>
<dbReference type="InterPro" id="IPR043502">
    <property type="entry name" value="DNA/RNA_pol_sf"/>
</dbReference>
<dbReference type="AlphaFoldDB" id="A0A9R1VX53"/>
<accession>A0A9R1VX53</accession>
<reference evidence="3 4" key="1">
    <citation type="journal article" date="2017" name="Nat. Commun.">
        <title>Genome assembly with in vitro proximity ligation data and whole-genome triplication in lettuce.</title>
        <authorList>
            <person name="Reyes-Chin-Wo S."/>
            <person name="Wang Z."/>
            <person name="Yang X."/>
            <person name="Kozik A."/>
            <person name="Arikit S."/>
            <person name="Song C."/>
            <person name="Xia L."/>
            <person name="Froenicke L."/>
            <person name="Lavelle D.O."/>
            <person name="Truco M.J."/>
            <person name="Xia R."/>
            <person name="Zhu S."/>
            <person name="Xu C."/>
            <person name="Xu H."/>
            <person name="Xu X."/>
            <person name="Cox K."/>
            <person name="Korf I."/>
            <person name="Meyers B.C."/>
            <person name="Michelmore R.W."/>
        </authorList>
    </citation>
    <scope>NUCLEOTIDE SEQUENCE [LARGE SCALE GENOMIC DNA]</scope>
    <source>
        <strain evidence="4">cv. Salinas</strain>
        <tissue evidence="3">Seedlings</tissue>
    </source>
</reference>
<evidence type="ECO:0000259" key="2">
    <source>
        <dbReference type="Pfam" id="PF00078"/>
    </source>
</evidence>
<dbReference type="CDD" id="cd01647">
    <property type="entry name" value="RT_LTR"/>
    <property type="match status" value="1"/>
</dbReference>
<gene>
    <name evidence="3" type="ORF">LSAT_V11C300120830</name>
</gene>
<protein>
    <recommendedName>
        <fullName evidence="2">Reverse transcriptase domain-containing protein</fullName>
    </recommendedName>
</protein>
<dbReference type="Pfam" id="PF00078">
    <property type="entry name" value="RVT_1"/>
    <property type="match status" value="1"/>
</dbReference>
<proteinExistence type="predicted"/>
<dbReference type="InterPro" id="IPR000477">
    <property type="entry name" value="RT_dom"/>
</dbReference>
<dbReference type="InterPro" id="IPR053134">
    <property type="entry name" value="RNA-dir_DNA_polymerase"/>
</dbReference>
<dbReference type="EMBL" id="NBSK02000003">
    <property type="protein sequence ID" value="KAJ0215557.1"/>
    <property type="molecule type" value="Genomic_DNA"/>
</dbReference>
<dbReference type="SUPFAM" id="SSF56672">
    <property type="entry name" value="DNA/RNA polymerases"/>
    <property type="match status" value="1"/>
</dbReference>
<evidence type="ECO:0000313" key="3">
    <source>
        <dbReference type="EMBL" id="KAJ0215557.1"/>
    </source>
</evidence>
<dbReference type="PANTHER" id="PTHR24559:SF444">
    <property type="entry name" value="REVERSE TRANSCRIPTASE DOMAIN-CONTAINING PROTEIN"/>
    <property type="match status" value="1"/>
</dbReference>
<evidence type="ECO:0000313" key="4">
    <source>
        <dbReference type="Proteomes" id="UP000235145"/>
    </source>
</evidence>